<protein>
    <submittedName>
        <fullName evidence="5">Dna-binding response regulator, luxr family</fullName>
    </submittedName>
</protein>
<feature type="domain" description="Response regulatory" evidence="4">
    <location>
        <begin position="21"/>
        <end position="137"/>
    </location>
</feature>
<keyword evidence="2 5" id="KW-0238">DNA-binding</keyword>
<comment type="caution">
    <text evidence="5">The sequence shown here is derived from an EMBL/GenBank/DDBJ whole genome shotgun (WGS) entry which is preliminary data.</text>
</comment>
<accession>A0A0W8G0N2</accession>
<dbReference type="InterPro" id="IPR058245">
    <property type="entry name" value="NreC/VraR/RcsB-like_REC"/>
</dbReference>
<evidence type="ECO:0000256" key="2">
    <source>
        <dbReference type="ARBA" id="ARBA00023125"/>
    </source>
</evidence>
<dbReference type="GO" id="GO:0003677">
    <property type="term" value="F:DNA binding"/>
    <property type="evidence" value="ECO:0007669"/>
    <property type="project" value="UniProtKB-KW"/>
</dbReference>
<dbReference type="CDD" id="cd17535">
    <property type="entry name" value="REC_NarL-like"/>
    <property type="match status" value="1"/>
</dbReference>
<evidence type="ECO:0000313" key="5">
    <source>
        <dbReference type="EMBL" id="KUG26715.1"/>
    </source>
</evidence>
<evidence type="ECO:0000259" key="4">
    <source>
        <dbReference type="PROSITE" id="PS50110"/>
    </source>
</evidence>
<sequence length="239" mass="27630">MIFSFIFESYLRFGDMENRIRIILADDHELFRTGLINLLNDIEDILIIDQASDGAELVKKYELHHPNVVVTDISMPILSGFEAFKQIRKFDDHAKFLFLSMFESGEYVHYTRKLGGRGLLGKNVRINELCYGIRQIHNGYEYFGMEWTRDKLEKLNEQYKNLADGVMGPDLFLTVKEKQILYLISEGYTSSEIAERMNLSKRTIDAHRHNLMKKVNATTPAQLVAFAIKFNSLSASPYS</sequence>
<dbReference type="PROSITE" id="PS50110">
    <property type="entry name" value="RESPONSE_REGULATORY"/>
    <property type="match status" value="1"/>
</dbReference>
<keyword evidence="1" id="KW-0597">Phosphoprotein</keyword>
<dbReference type="InterPro" id="IPR000792">
    <property type="entry name" value="Tscrpt_reg_LuxR_C"/>
</dbReference>
<dbReference type="Pfam" id="PF00072">
    <property type="entry name" value="Response_reg"/>
    <property type="match status" value="1"/>
</dbReference>
<dbReference type="GO" id="GO:0006355">
    <property type="term" value="P:regulation of DNA-templated transcription"/>
    <property type="evidence" value="ECO:0007669"/>
    <property type="project" value="InterPro"/>
</dbReference>
<dbReference type="InterPro" id="IPR039420">
    <property type="entry name" value="WalR-like"/>
</dbReference>
<proteinExistence type="predicted"/>
<dbReference type="InterPro" id="IPR016032">
    <property type="entry name" value="Sig_transdc_resp-reg_C-effctor"/>
</dbReference>
<dbReference type="PRINTS" id="PR00038">
    <property type="entry name" value="HTHLUXR"/>
</dbReference>
<dbReference type="Gene3D" id="3.40.50.2300">
    <property type="match status" value="1"/>
</dbReference>
<dbReference type="InterPro" id="IPR001789">
    <property type="entry name" value="Sig_transdc_resp-reg_receiver"/>
</dbReference>
<dbReference type="GO" id="GO:0000160">
    <property type="term" value="P:phosphorelay signal transduction system"/>
    <property type="evidence" value="ECO:0007669"/>
    <property type="project" value="InterPro"/>
</dbReference>
<dbReference type="SUPFAM" id="SSF52172">
    <property type="entry name" value="CheY-like"/>
    <property type="match status" value="1"/>
</dbReference>
<evidence type="ECO:0000259" key="3">
    <source>
        <dbReference type="PROSITE" id="PS50043"/>
    </source>
</evidence>
<dbReference type="PANTHER" id="PTHR43214:SF43">
    <property type="entry name" value="TWO-COMPONENT RESPONSE REGULATOR"/>
    <property type="match status" value="1"/>
</dbReference>
<gene>
    <name evidence="5" type="ORF">ASZ90_003437</name>
</gene>
<dbReference type="PANTHER" id="PTHR43214">
    <property type="entry name" value="TWO-COMPONENT RESPONSE REGULATOR"/>
    <property type="match status" value="1"/>
</dbReference>
<name>A0A0W8G0N2_9ZZZZ</name>
<feature type="domain" description="HTH luxR-type" evidence="3">
    <location>
        <begin position="166"/>
        <end position="231"/>
    </location>
</feature>
<dbReference type="SMART" id="SM00448">
    <property type="entry name" value="REC"/>
    <property type="match status" value="1"/>
</dbReference>
<dbReference type="EMBL" id="LNQE01000417">
    <property type="protein sequence ID" value="KUG26715.1"/>
    <property type="molecule type" value="Genomic_DNA"/>
</dbReference>
<dbReference type="AlphaFoldDB" id="A0A0W8G0N2"/>
<reference evidence="5" key="1">
    <citation type="journal article" date="2015" name="Proc. Natl. Acad. Sci. U.S.A.">
        <title>Networks of energetic and metabolic interactions define dynamics in microbial communities.</title>
        <authorList>
            <person name="Embree M."/>
            <person name="Liu J.K."/>
            <person name="Al-Bassam M.M."/>
            <person name="Zengler K."/>
        </authorList>
    </citation>
    <scope>NUCLEOTIDE SEQUENCE</scope>
</reference>
<dbReference type="Pfam" id="PF00196">
    <property type="entry name" value="GerE"/>
    <property type="match status" value="1"/>
</dbReference>
<organism evidence="5">
    <name type="scientific">hydrocarbon metagenome</name>
    <dbReference type="NCBI Taxonomy" id="938273"/>
    <lineage>
        <taxon>unclassified sequences</taxon>
        <taxon>metagenomes</taxon>
        <taxon>ecological metagenomes</taxon>
    </lineage>
</organism>
<dbReference type="CDD" id="cd06170">
    <property type="entry name" value="LuxR_C_like"/>
    <property type="match status" value="1"/>
</dbReference>
<dbReference type="SUPFAM" id="SSF46894">
    <property type="entry name" value="C-terminal effector domain of the bipartite response regulators"/>
    <property type="match status" value="1"/>
</dbReference>
<dbReference type="InterPro" id="IPR011006">
    <property type="entry name" value="CheY-like_superfamily"/>
</dbReference>
<evidence type="ECO:0000256" key="1">
    <source>
        <dbReference type="ARBA" id="ARBA00022553"/>
    </source>
</evidence>
<dbReference type="SMART" id="SM00421">
    <property type="entry name" value="HTH_LUXR"/>
    <property type="match status" value="1"/>
</dbReference>
<dbReference type="PROSITE" id="PS50043">
    <property type="entry name" value="HTH_LUXR_2"/>
    <property type="match status" value="1"/>
</dbReference>
<dbReference type="PROSITE" id="PS00622">
    <property type="entry name" value="HTH_LUXR_1"/>
    <property type="match status" value="1"/>
</dbReference>